<sequence length="141" mass="16006">MLDVRLLQTSSICIMLSLISITDTFIASIPVDLHIRFAPSCLIYRFPLFFSEILTSSAMETRSEMVSLLLEAMVSRFSDVDHGIFLLLETTSKVTVLCRTSLEKHRMGRRNQPFEAEELQCSGSSLSVFRNSYFDTLVNPE</sequence>
<accession>A0ACB8Y926</accession>
<evidence type="ECO:0000313" key="2">
    <source>
        <dbReference type="Proteomes" id="UP001055879"/>
    </source>
</evidence>
<dbReference type="Proteomes" id="UP001055879">
    <property type="component" value="Linkage Group LG13"/>
</dbReference>
<reference evidence="2" key="1">
    <citation type="journal article" date="2022" name="Mol. Ecol. Resour.">
        <title>The genomes of chicory, endive, great burdock and yacon provide insights into Asteraceae palaeo-polyploidization history and plant inulin production.</title>
        <authorList>
            <person name="Fan W."/>
            <person name="Wang S."/>
            <person name="Wang H."/>
            <person name="Wang A."/>
            <person name="Jiang F."/>
            <person name="Liu H."/>
            <person name="Zhao H."/>
            <person name="Xu D."/>
            <person name="Zhang Y."/>
        </authorList>
    </citation>
    <scope>NUCLEOTIDE SEQUENCE [LARGE SCALE GENOMIC DNA]</scope>
    <source>
        <strain evidence="2">cv. Niubang</strain>
    </source>
</reference>
<proteinExistence type="predicted"/>
<dbReference type="EMBL" id="CM042059">
    <property type="protein sequence ID" value="KAI3681600.1"/>
    <property type="molecule type" value="Genomic_DNA"/>
</dbReference>
<organism evidence="1 2">
    <name type="scientific">Arctium lappa</name>
    <name type="common">Greater burdock</name>
    <name type="synonym">Lappa major</name>
    <dbReference type="NCBI Taxonomy" id="4217"/>
    <lineage>
        <taxon>Eukaryota</taxon>
        <taxon>Viridiplantae</taxon>
        <taxon>Streptophyta</taxon>
        <taxon>Embryophyta</taxon>
        <taxon>Tracheophyta</taxon>
        <taxon>Spermatophyta</taxon>
        <taxon>Magnoliopsida</taxon>
        <taxon>eudicotyledons</taxon>
        <taxon>Gunneridae</taxon>
        <taxon>Pentapetalae</taxon>
        <taxon>asterids</taxon>
        <taxon>campanulids</taxon>
        <taxon>Asterales</taxon>
        <taxon>Asteraceae</taxon>
        <taxon>Carduoideae</taxon>
        <taxon>Cardueae</taxon>
        <taxon>Arctiinae</taxon>
        <taxon>Arctium</taxon>
    </lineage>
</organism>
<name>A0ACB8Y926_ARCLA</name>
<keyword evidence="2" id="KW-1185">Reference proteome</keyword>
<protein>
    <submittedName>
        <fullName evidence="1">Uncharacterized protein</fullName>
    </submittedName>
</protein>
<evidence type="ECO:0000313" key="1">
    <source>
        <dbReference type="EMBL" id="KAI3681600.1"/>
    </source>
</evidence>
<reference evidence="1 2" key="2">
    <citation type="journal article" date="2022" name="Mol. Ecol. Resour.">
        <title>The genomes of chicory, endive, great burdock and yacon provide insights into Asteraceae paleo-polyploidization history and plant inulin production.</title>
        <authorList>
            <person name="Fan W."/>
            <person name="Wang S."/>
            <person name="Wang H."/>
            <person name="Wang A."/>
            <person name="Jiang F."/>
            <person name="Liu H."/>
            <person name="Zhao H."/>
            <person name="Xu D."/>
            <person name="Zhang Y."/>
        </authorList>
    </citation>
    <scope>NUCLEOTIDE SEQUENCE [LARGE SCALE GENOMIC DNA]</scope>
    <source>
        <strain evidence="2">cv. Niubang</strain>
    </source>
</reference>
<gene>
    <name evidence="1" type="ORF">L6452_36400</name>
</gene>
<comment type="caution">
    <text evidence="1">The sequence shown here is derived from an EMBL/GenBank/DDBJ whole genome shotgun (WGS) entry which is preliminary data.</text>
</comment>